<evidence type="ECO:0000313" key="2">
    <source>
        <dbReference type="Proteomes" id="UP001608902"/>
    </source>
</evidence>
<dbReference type="InterPro" id="IPR015943">
    <property type="entry name" value="WD40/YVTN_repeat-like_dom_sf"/>
</dbReference>
<dbReference type="SUPFAM" id="SSF50978">
    <property type="entry name" value="WD40 repeat-like"/>
    <property type="match status" value="1"/>
</dbReference>
<dbReference type="Gene3D" id="2.130.10.10">
    <property type="entry name" value="YVTN repeat-like/Quinoprotein amine dehydrogenase"/>
    <property type="match status" value="1"/>
</dbReference>
<dbReference type="InterPro" id="IPR036322">
    <property type="entry name" value="WD40_repeat_dom_sf"/>
</dbReference>
<gene>
    <name evidence="1" type="ORF">AB6A40_005154</name>
</gene>
<reference evidence="1 2" key="1">
    <citation type="submission" date="2024-08" db="EMBL/GenBank/DDBJ databases">
        <title>Gnathostoma spinigerum genome.</title>
        <authorList>
            <person name="Gonzalez-Bertolin B."/>
            <person name="Monzon S."/>
            <person name="Zaballos A."/>
            <person name="Jimenez P."/>
            <person name="Dekumyoy P."/>
            <person name="Varona S."/>
            <person name="Cuesta I."/>
            <person name="Sumanam S."/>
            <person name="Adisakwattana P."/>
            <person name="Gasser R.B."/>
            <person name="Hernandez-Gonzalez A."/>
            <person name="Young N.D."/>
            <person name="Perteguer M.J."/>
        </authorList>
    </citation>
    <scope>NUCLEOTIDE SEQUENCE [LARGE SCALE GENOMIC DNA]</scope>
    <source>
        <strain evidence="1">AL3</strain>
        <tissue evidence="1">Liver</tissue>
    </source>
</reference>
<keyword evidence="2" id="KW-1185">Reference proteome</keyword>
<organism evidence="1 2">
    <name type="scientific">Gnathostoma spinigerum</name>
    <dbReference type="NCBI Taxonomy" id="75299"/>
    <lineage>
        <taxon>Eukaryota</taxon>
        <taxon>Metazoa</taxon>
        <taxon>Ecdysozoa</taxon>
        <taxon>Nematoda</taxon>
        <taxon>Chromadorea</taxon>
        <taxon>Rhabditida</taxon>
        <taxon>Spirurina</taxon>
        <taxon>Gnathostomatomorpha</taxon>
        <taxon>Gnathostomatoidea</taxon>
        <taxon>Gnathostomatidae</taxon>
        <taxon>Gnathostoma</taxon>
    </lineage>
</organism>
<dbReference type="Proteomes" id="UP001608902">
    <property type="component" value="Unassembled WGS sequence"/>
</dbReference>
<sequence length="423" mass="47717">MCTKESSRMEDYTTTNLVIPSVWHEKAPLKENVTQTEQIQQTDAGVDAIKRRDVKCQVHEKIDKADRSLIDRINPNVAEMILDILESNLTTLNIMNELNQLHSTGAARLILSKQFIIPEGENLPILHIESGRNGVIAILFGEKTHETWCLHNGRVLLWHRGGIKYIPLLTCPTVVRFGAEGLIAIGTVIGQICIVKDGELISSNEVHTLSVTAIEWLSSKSLVSTSLDGRIVVCSLKSTFTLRKERFHTFTVTNLPRKLRRSLTLTRPTVNTSNAVLPVVIEGITSMCKMNDRLFVGGETGAIWASILPDLTHMLITYEIGAIECLKQCSTNLVVLTSNGKVKIIDQNGSLRMEFTYQCSSFRIDRNDNIFLGTNEEIIVYSCSDEEEKMKEQMPNITFDIDDNKQLVLVQDEILRFYRIIWE</sequence>
<name>A0ABD6EFR2_9BILA</name>
<comment type="caution">
    <text evidence="1">The sequence shown here is derived from an EMBL/GenBank/DDBJ whole genome shotgun (WGS) entry which is preliminary data.</text>
</comment>
<proteinExistence type="predicted"/>
<protein>
    <submittedName>
        <fullName evidence="1">Uncharacterized protein</fullName>
    </submittedName>
</protein>
<evidence type="ECO:0000313" key="1">
    <source>
        <dbReference type="EMBL" id="MFH4978445.1"/>
    </source>
</evidence>
<dbReference type="AlphaFoldDB" id="A0ABD6EFR2"/>
<accession>A0ABD6EFR2</accession>
<dbReference type="EMBL" id="JBGFUD010003212">
    <property type="protein sequence ID" value="MFH4978445.1"/>
    <property type="molecule type" value="Genomic_DNA"/>
</dbReference>